<proteinExistence type="predicted"/>
<dbReference type="SUPFAM" id="SSF53474">
    <property type="entry name" value="alpha/beta-Hydrolases"/>
    <property type="match status" value="1"/>
</dbReference>
<evidence type="ECO:0000313" key="2">
    <source>
        <dbReference type="Proteomes" id="UP001240236"/>
    </source>
</evidence>
<comment type="caution">
    <text evidence="1">The sequence shown here is derived from an EMBL/GenBank/DDBJ whole genome shotgun (WGS) entry which is preliminary data.</text>
</comment>
<keyword evidence="2" id="KW-1185">Reference proteome</keyword>
<dbReference type="AlphaFoldDB" id="A0AAE3VV01"/>
<name>A0AAE3VV01_9ACTN</name>
<reference evidence="1 2" key="1">
    <citation type="submission" date="2023-07" db="EMBL/GenBank/DDBJ databases">
        <title>Sequencing the genomes of 1000 actinobacteria strains.</title>
        <authorList>
            <person name="Klenk H.-P."/>
        </authorList>
    </citation>
    <scope>NUCLEOTIDE SEQUENCE [LARGE SCALE GENOMIC DNA]</scope>
    <source>
        <strain evidence="1 2">DSM 44709</strain>
    </source>
</reference>
<dbReference type="Proteomes" id="UP001240236">
    <property type="component" value="Unassembled WGS sequence"/>
</dbReference>
<accession>A0AAE3VV01</accession>
<protein>
    <submittedName>
        <fullName evidence="1">Pimeloyl-ACP methyl ester carboxylesterase</fullName>
    </submittedName>
</protein>
<gene>
    <name evidence="1" type="ORF">J2S42_000791</name>
</gene>
<evidence type="ECO:0000313" key="1">
    <source>
        <dbReference type="EMBL" id="MDQ0364122.1"/>
    </source>
</evidence>
<dbReference type="Gene3D" id="3.40.50.1820">
    <property type="entry name" value="alpha/beta hydrolase"/>
    <property type="match status" value="1"/>
</dbReference>
<dbReference type="RefSeq" id="WP_307235274.1">
    <property type="nucleotide sequence ID" value="NZ_JAUSUZ010000001.1"/>
</dbReference>
<dbReference type="EMBL" id="JAUSUZ010000001">
    <property type="protein sequence ID" value="MDQ0364122.1"/>
    <property type="molecule type" value="Genomic_DNA"/>
</dbReference>
<sequence>MGYADAWNRVEHYPRASFVALDAAGHNLMFEKRDLCASLVADWLARIRRDG</sequence>
<dbReference type="InterPro" id="IPR029058">
    <property type="entry name" value="AB_hydrolase_fold"/>
</dbReference>
<organism evidence="1 2">
    <name type="scientific">Catenuloplanes indicus</name>
    <dbReference type="NCBI Taxonomy" id="137267"/>
    <lineage>
        <taxon>Bacteria</taxon>
        <taxon>Bacillati</taxon>
        <taxon>Actinomycetota</taxon>
        <taxon>Actinomycetes</taxon>
        <taxon>Micromonosporales</taxon>
        <taxon>Micromonosporaceae</taxon>
        <taxon>Catenuloplanes</taxon>
    </lineage>
</organism>